<dbReference type="Proteomes" id="UP000604381">
    <property type="component" value="Unassembled WGS sequence"/>
</dbReference>
<dbReference type="Pfam" id="PF04909">
    <property type="entry name" value="Amidohydro_2"/>
    <property type="match status" value="1"/>
</dbReference>
<proteinExistence type="inferred from homology"/>
<evidence type="ECO:0000259" key="2">
    <source>
        <dbReference type="Pfam" id="PF04909"/>
    </source>
</evidence>
<comment type="similarity">
    <text evidence="1">Belongs to the metallo-dependent hydrolases superfamily.</text>
</comment>
<evidence type="ECO:0000313" key="3">
    <source>
        <dbReference type="EMBL" id="MBF2734890.1"/>
    </source>
</evidence>
<feature type="domain" description="Amidohydrolase-related" evidence="2">
    <location>
        <begin position="2"/>
        <end position="281"/>
    </location>
</feature>
<dbReference type="InterPro" id="IPR032466">
    <property type="entry name" value="Metal_Hydrolase"/>
</dbReference>
<dbReference type="Gene3D" id="3.20.20.140">
    <property type="entry name" value="Metal-dependent hydrolases"/>
    <property type="match status" value="1"/>
</dbReference>
<sequence>MIDTHMHLVEAGRLSYPWTGDIEELAGKDFSYADYLALTGEKVTASVFMETAVADEDYQAEAAWVAQLAADPATGVVGQIASCRPEEDEGFEAWIEKAVAGLHAVGFRRILHVVDDGLSQTDRFRRNVAYIGRQGGSFDMCFMARQLPIAAELARSCDDMRLVLDHCGVPDIAADGGRPAEDWRKGVRELARLEHVACKLSGIMAYCGPGKASYEAVRPYAEHVIECFGADRVVWGSDWPVVDQGNGLPDWISVTERLLQELSEDERTKVETRNAARIYKLGRL</sequence>
<keyword evidence="4" id="KW-1185">Reference proteome</keyword>
<gene>
    <name evidence="3" type="ORF">ISN26_02200</name>
</gene>
<dbReference type="PANTHER" id="PTHR43569:SF2">
    <property type="entry name" value="AMIDOHYDROLASE-RELATED DOMAIN-CONTAINING PROTEIN"/>
    <property type="match status" value="1"/>
</dbReference>
<protein>
    <submittedName>
        <fullName evidence="3">Amidohydrolase family protein</fullName>
    </submittedName>
</protein>
<dbReference type="InterPro" id="IPR052350">
    <property type="entry name" value="Metallo-dep_Lactonases"/>
</dbReference>
<name>A0A930Y119_9GAMM</name>
<dbReference type="PANTHER" id="PTHR43569">
    <property type="entry name" value="AMIDOHYDROLASE"/>
    <property type="match status" value="1"/>
</dbReference>
<evidence type="ECO:0000256" key="1">
    <source>
        <dbReference type="ARBA" id="ARBA00038310"/>
    </source>
</evidence>
<organism evidence="3 4">
    <name type="scientific">Candidatus Amphirhobacter heronislandensis</name>
    <dbReference type="NCBI Taxonomy" id="1732024"/>
    <lineage>
        <taxon>Bacteria</taxon>
        <taxon>Pseudomonadati</taxon>
        <taxon>Pseudomonadota</taxon>
        <taxon>Gammaproteobacteria</taxon>
        <taxon>Candidatus Tethybacterales</taxon>
        <taxon>Candidatus Tethybacteraceae</taxon>
        <taxon>Candidatus Amphirhobacter</taxon>
    </lineage>
</organism>
<dbReference type="EMBL" id="JADHEI010000028">
    <property type="protein sequence ID" value="MBF2734890.1"/>
    <property type="molecule type" value="Genomic_DNA"/>
</dbReference>
<dbReference type="AlphaFoldDB" id="A0A930Y119"/>
<dbReference type="GO" id="GO:0016787">
    <property type="term" value="F:hydrolase activity"/>
    <property type="evidence" value="ECO:0007669"/>
    <property type="project" value="InterPro"/>
</dbReference>
<dbReference type="InterPro" id="IPR006680">
    <property type="entry name" value="Amidohydro-rel"/>
</dbReference>
<dbReference type="SUPFAM" id="SSF51556">
    <property type="entry name" value="Metallo-dependent hydrolases"/>
    <property type="match status" value="1"/>
</dbReference>
<reference evidence="3" key="1">
    <citation type="submission" date="2020-10" db="EMBL/GenBank/DDBJ databases">
        <title>An improved Amphimedon queenslandica hologenome assembly reveals how three proteobacterial symbionts can extend the metabolic phenotypic of their marine sponge host.</title>
        <authorList>
            <person name="Degnan B."/>
            <person name="Degnan S."/>
            <person name="Xiang X."/>
        </authorList>
    </citation>
    <scope>NUCLEOTIDE SEQUENCE</scope>
    <source>
        <strain evidence="3">AqS2</strain>
    </source>
</reference>
<evidence type="ECO:0000313" key="4">
    <source>
        <dbReference type="Proteomes" id="UP000604381"/>
    </source>
</evidence>
<accession>A0A930Y119</accession>
<comment type="caution">
    <text evidence="3">The sequence shown here is derived from an EMBL/GenBank/DDBJ whole genome shotgun (WGS) entry which is preliminary data.</text>
</comment>